<protein>
    <submittedName>
        <fullName evidence="3">Uncharacterized protein</fullName>
    </submittedName>
</protein>
<feature type="compositionally biased region" description="Polar residues" evidence="2">
    <location>
        <begin position="761"/>
        <end position="777"/>
    </location>
</feature>
<dbReference type="PANTHER" id="PTHR47534">
    <property type="entry name" value="YALI0E05731P"/>
    <property type="match status" value="1"/>
</dbReference>
<evidence type="ECO:0000313" key="4">
    <source>
        <dbReference type="Proteomes" id="UP000279259"/>
    </source>
</evidence>
<keyword evidence="4" id="KW-1185">Reference proteome</keyword>
<feature type="compositionally biased region" description="Basic and acidic residues" evidence="2">
    <location>
        <begin position="615"/>
        <end position="628"/>
    </location>
</feature>
<feature type="compositionally biased region" description="Polar residues" evidence="2">
    <location>
        <begin position="443"/>
        <end position="465"/>
    </location>
</feature>
<dbReference type="SUPFAM" id="SSF51735">
    <property type="entry name" value="NAD(P)-binding Rossmann-fold domains"/>
    <property type="match status" value="1"/>
</dbReference>
<organism evidence="3 4">
    <name type="scientific">Saitozyma podzolica</name>
    <dbReference type="NCBI Taxonomy" id="1890683"/>
    <lineage>
        <taxon>Eukaryota</taxon>
        <taxon>Fungi</taxon>
        <taxon>Dikarya</taxon>
        <taxon>Basidiomycota</taxon>
        <taxon>Agaricomycotina</taxon>
        <taxon>Tremellomycetes</taxon>
        <taxon>Tremellales</taxon>
        <taxon>Trimorphomycetaceae</taxon>
        <taxon>Saitozyma</taxon>
    </lineage>
</organism>
<feature type="region of interest" description="Disordered" evidence="2">
    <location>
        <begin position="791"/>
        <end position="811"/>
    </location>
</feature>
<feature type="compositionally biased region" description="Polar residues" evidence="2">
    <location>
        <begin position="604"/>
        <end position="613"/>
    </location>
</feature>
<dbReference type="InterPro" id="IPR052228">
    <property type="entry name" value="Sec_Metab_Biosynth_Oxidored"/>
</dbReference>
<dbReference type="PANTHER" id="PTHR47534:SF3">
    <property type="entry name" value="ALCOHOL DEHYDROGENASE-LIKE C-TERMINAL DOMAIN-CONTAINING PROTEIN"/>
    <property type="match status" value="1"/>
</dbReference>
<accession>A0A427YSR0</accession>
<dbReference type="EMBL" id="RSCD01000003">
    <property type="protein sequence ID" value="RSH94025.1"/>
    <property type="molecule type" value="Genomic_DNA"/>
</dbReference>
<gene>
    <name evidence="3" type="ORF">EHS25_006679</name>
</gene>
<dbReference type="AlphaFoldDB" id="A0A427YSR0"/>
<dbReference type="Gene3D" id="3.40.50.720">
    <property type="entry name" value="NAD(P)-binding Rossmann-like Domain"/>
    <property type="match status" value="1"/>
</dbReference>
<dbReference type="Proteomes" id="UP000279259">
    <property type="component" value="Unassembled WGS sequence"/>
</dbReference>
<evidence type="ECO:0000256" key="2">
    <source>
        <dbReference type="SAM" id="MobiDB-lite"/>
    </source>
</evidence>
<feature type="region of interest" description="Disordered" evidence="2">
    <location>
        <begin position="328"/>
        <end position="348"/>
    </location>
</feature>
<dbReference type="OrthoDB" id="2898509at2759"/>
<feature type="compositionally biased region" description="Polar residues" evidence="2">
    <location>
        <begin position="555"/>
        <end position="579"/>
    </location>
</feature>
<dbReference type="GO" id="GO:0016491">
    <property type="term" value="F:oxidoreductase activity"/>
    <property type="evidence" value="ECO:0007669"/>
    <property type="project" value="UniProtKB-KW"/>
</dbReference>
<evidence type="ECO:0000313" key="3">
    <source>
        <dbReference type="EMBL" id="RSH94025.1"/>
    </source>
</evidence>
<feature type="compositionally biased region" description="Basic and acidic residues" evidence="2">
    <location>
        <begin position="722"/>
        <end position="736"/>
    </location>
</feature>
<proteinExistence type="predicted"/>
<feature type="compositionally biased region" description="Basic and acidic residues" evidence="2">
    <location>
        <begin position="380"/>
        <end position="394"/>
    </location>
</feature>
<dbReference type="InterPro" id="IPR036291">
    <property type="entry name" value="NAD(P)-bd_dom_sf"/>
</dbReference>
<sequence>MVSHPAKQLESVSLRDQDRVAVVVGGTQGIGAAIAKRLGELACRRVIIAGRSREAAMVTKEEVESASQGRTTVDFVQVDLMLISGMKTFLEEIETAVGPKGIDYLFMCQKGPPTGTLELTSDGLDRGLAVQTISRFYVAYHLTTRGILAPGATVLSVCGPGLTLDYLRVDDLNLAEQVKSGMSKQSLFFAQSARESCILDAVHMELNDRYPQYRYYHVAPGIVRTEGLATFPAPFPINYLMKLGSFFIGSSPAEYAVYPVYAAVVGKDALGEACFFDATLKEKQPGKWASSEANRKALWGKLLDITTDNWSYGYGSMVPVPAIPTQSSSYHPYPRTPPPPLPNAPSNPGILRPVPTRALTRDEVSKLIGPSITDSLGISDSRRARGPAVDDKIPTHVSNGRPEATGRNNAERRSQGDVKVGGPVARRLSKPGYHSRPREQHGYPTSQFYQKASPSTHAALRSTTPPHAFKQGKEALHKPSPRQTVATSGHLLAQVEAPSNPQPRQSVKREEDSRHPFTSSRRYLKNQDVRLGPQTAGGRAAAPPSSDPKPKQEQELQPLSNLPTMTQHGKCTDHTSQLVERSPIPRHTTADRKPIEAASKVAPATQQRQSATSGVDHRHDTVKAEARPDNLTPDNARDSLRQLQDPQVGARIFQATDDAAEPKLPQSTDLLESSKALQTDPWDFTDWTDGDFAGVDMAEFDELSWKYLGSYATTTALDDGAGEDRVTPKPDNHADMDIDGGSQISSANPDGELSEEEDGSWTDSTTGSQPGGLRTTSRCSSIGFIEISIASQNDGGDSSHRPNNEAQDPPPTIFTVHSDEQLLEWLQDLKGRTARTSALSAGQRRDLASDRQRRREATTQLHFKHFPSSRACANASAIAKRLTGDGSGRIFHNVSHVTISGSGREGLFRAAHLQRPAQVKAHLTNLSKLAKPTSLCVDYNLNTTHDRKMAKAMNHLRTLWPELNRISTHAALDELPFVMQGVTHECNYHPRSYPVYSRFPNLPHPDFSILNHSRPVLDAWFDDASTVFGHAKAAPAWTDPSSLWEVRLPQGIDGSALGKQEMWLSGGVVATRLNTKLTVTSSEAVQWARDLMDIQVDEGRGERVCKTCQRTL</sequence>
<dbReference type="Pfam" id="PF00106">
    <property type="entry name" value="adh_short"/>
    <property type="match status" value="1"/>
</dbReference>
<dbReference type="PRINTS" id="PR00081">
    <property type="entry name" value="GDHRDH"/>
</dbReference>
<dbReference type="InterPro" id="IPR002347">
    <property type="entry name" value="SDR_fam"/>
</dbReference>
<evidence type="ECO:0000256" key="1">
    <source>
        <dbReference type="ARBA" id="ARBA00023002"/>
    </source>
</evidence>
<reference evidence="3 4" key="1">
    <citation type="submission" date="2018-11" db="EMBL/GenBank/DDBJ databases">
        <title>Genome sequence of Saitozyma podzolica DSM 27192.</title>
        <authorList>
            <person name="Aliyu H."/>
            <person name="Gorte O."/>
            <person name="Ochsenreither K."/>
        </authorList>
    </citation>
    <scope>NUCLEOTIDE SEQUENCE [LARGE SCALE GENOMIC DNA]</scope>
    <source>
        <strain evidence="3 4">DSM 27192</strain>
    </source>
</reference>
<name>A0A427YSR0_9TREE</name>
<feature type="compositionally biased region" description="Pro residues" evidence="2">
    <location>
        <begin position="334"/>
        <end position="345"/>
    </location>
</feature>
<dbReference type="STRING" id="1890683.A0A427YSR0"/>
<feature type="region of interest" description="Disordered" evidence="2">
    <location>
        <begin position="717"/>
        <end position="777"/>
    </location>
</feature>
<comment type="caution">
    <text evidence="3">The sequence shown here is derived from an EMBL/GenBank/DDBJ whole genome shotgun (WGS) entry which is preliminary data.</text>
</comment>
<feature type="region of interest" description="Disordered" evidence="2">
    <location>
        <begin position="371"/>
        <end position="637"/>
    </location>
</feature>
<keyword evidence="1" id="KW-0560">Oxidoreductase</keyword>